<organism evidence="2 3">
    <name type="scientific">Pleurodeles waltl</name>
    <name type="common">Iberian ribbed newt</name>
    <dbReference type="NCBI Taxonomy" id="8319"/>
    <lineage>
        <taxon>Eukaryota</taxon>
        <taxon>Metazoa</taxon>
        <taxon>Chordata</taxon>
        <taxon>Craniata</taxon>
        <taxon>Vertebrata</taxon>
        <taxon>Euteleostomi</taxon>
        <taxon>Amphibia</taxon>
        <taxon>Batrachia</taxon>
        <taxon>Caudata</taxon>
        <taxon>Salamandroidea</taxon>
        <taxon>Salamandridae</taxon>
        <taxon>Pleurodelinae</taxon>
        <taxon>Pleurodeles</taxon>
    </lineage>
</organism>
<protein>
    <submittedName>
        <fullName evidence="2">Uncharacterized protein</fullName>
    </submittedName>
</protein>
<dbReference type="AlphaFoldDB" id="A0AAV7LNG2"/>
<gene>
    <name evidence="2" type="ORF">NDU88_006215</name>
</gene>
<reference evidence="2" key="1">
    <citation type="journal article" date="2022" name="bioRxiv">
        <title>Sequencing and chromosome-scale assembly of the giantPleurodeles waltlgenome.</title>
        <authorList>
            <person name="Brown T."/>
            <person name="Elewa A."/>
            <person name="Iarovenko S."/>
            <person name="Subramanian E."/>
            <person name="Araus A.J."/>
            <person name="Petzold A."/>
            <person name="Susuki M."/>
            <person name="Suzuki K.-i.T."/>
            <person name="Hayashi T."/>
            <person name="Toyoda A."/>
            <person name="Oliveira C."/>
            <person name="Osipova E."/>
            <person name="Leigh N.D."/>
            <person name="Simon A."/>
            <person name="Yun M.H."/>
        </authorList>
    </citation>
    <scope>NUCLEOTIDE SEQUENCE</scope>
    <source>
        <strain evidence="2">20211129_DDA</strain>
        <tissue evidence="2">Liver</tissue>
    </source>
</reference>
<feature type="region of interest" description="Disordered" evidence="1">
    <location>
        <begin position="80"/>
        <end position="107"/>
    </location>
</feature>
<feature type="compositionally biased region" description="Basic and acidic residues" evidence="1">
    <location>
        <begin position="97"/>
        <end position="107"/>
    </location>
</feature>
<evidence type="ECO:0000313" key="2">
    <source>
        <dbReference type="EMBL" id="KAJ1093106.1"/>
    </source>
</evidence>
<accession>A0AAV7LNG2</accession>
<name>A0AAV7LNG2_PLEWA</name>
<proteinExistence type="predicted"/>
<keyword evidence="3" id="KW-1185">Reference proteome</keyword>
<sequence length="107" mass="11328">MSPDLIGKGDTLRLWLSSRAPRLRCCTGTQRADNSVRTRHEAKPLQGSITLKLEGGVPLDEPLSTASTKCPTPATASADLFTVRPVPSTAPGAAEAQSRDTSGRLAW</sequence>
<evidence type="ECO:0000313" key="3">
    <source>
        <dbReference type="Proteomes" id="UP001066276"/>
    </source>
</evidence>
<evidence type="ECO:0000256" key="1">
    <source>
        <dbReference type="SAM" id="MobiDB-lite"/>
    </source>
</evidence>
<dbReference type="Proteomes" id="UP001066276">
    <property type="component" value="Chromosome 11"/>
</dbReference>
<comment type="caution">
    <text evidence="2">The sequence shown here is derived from an EMBL/GenBank/DDBJ whole genome shotgun (WGS) entry which is preliminary data.</text>
</comment>
<dbReference type="EMBL" id="JANPWB010000015">
    <property type="protein sequence ID" value="KAJ1093106.1"/>
    <property type="molecule type" value="Genomic_DNA"/>
</dbReference>